<keyword evidence="1" id="KW-0732">Signal</keyword>
<dbReference type="AlphaFoldDB" id="A0AA39HWY5"/>
<sequence length="368" mass="42784">MFAFILILLLCKSCKSLSDAEGSFWKSIKTGFDQAIISKVHFLSASFRTNILNRQDPNTAQFVDDCIHNGRPYLLMSLMHDYLQNRGIINDFLENTNYGTLEYSQFQQSMLETSSLLVHLEKEYYSAVEGYEVTAGPNQNEMDTWADNIERLLIEGGERQREEFFPEYMRKEAELFLGGSAKLLESRESGAAQLFTHLREKYSFTRRQSENGTVQNEEQNRFTLLVFSGDSYARTSSSSKYTSFELPDKTYFIGIYMSSFDPKQPGDYEEKRRNYLGEYLNPILAKINVPECLRDDTYQQQIEEAVRPTEEEIERMGYFVFWRSLPLLHSIRDATYIVDDFGVNDKYGFTKRAGKWTKECALCCDQFL</sequence>
<protein>
    <recommendedName>
        <fullName evidence="4">Peptidase M13 N-terminal domain-containing protein</fullName>
    </recommendedName>
</protein>
<organism evidence="2 3">
    <name type="scientific">Steinernema hermaphroditum</name>
    <dbReference type="NCBI Taxonomy" id="289476"/>
    <lineage>
        <taxon>Eukaryota</taxon>
        <taxon>Metazoa</taxon>
        <taxon>Ecdysozoa</taxon>
        <taxon>Nematoda</taxon>
        <taxon>Chromadorea</taxon>
        <taxon>Rhabditida</taxon>
        <taxon>Tylenchina</taxon>
        <taxon>Panagrolaimomorpha</taxon>
        <taxon>Strongyloidoidea</taxon>
        <taxon>Steinernematidae</taxon>
        <taxon>Steinernema</taxon>
    </lineage>
</organism>
<dbReference type="EMBL" id="JAUCMV010000003">
    <property type="protein sequence ID" value="KAK0413665.1"/>
    <property type="molecule type" value="Genomic_DNA"/>
</dbReference>
<comment type="caution">
    <text evidence="2">The sequence shown here is derived from an EMBL/GenBank/DDBJ whole genome shotgun (WGS) entry which is preliminary data.</text>
</comment>
<evidence type="ECO:0000313" key="3">
    <source>
        <dbReference type="Proteomes" id="UP001175271"/>
    </source>
</evidence>
<proteinExistence type="predicted"/>
<feature type="chain" id="PRO_5041426703" description="Peptidase M13 N-terminal domain-containing protein" evidence="1">
    <location>
        <begin position="17"/>
        <end position="368"/>
    </location>
</feature>
<dbReference type="Proteomes" id="UP001175271">
    <property type="component" value="Unassembled WGS sequence"/>
</dbReference>
<evidence type="ECO:0008006" key="4">
    <source>
        <dbReference type="Google" id="ProtNLM"/>
    </source>
</evidence>
<reference evidence="2" key="1">
    <citation type="submission" date="2023-06" db="EMBL/GenBank/DDBJ databases">
        <title>Genomic analysis of the entomopathogenic nematode Steinernema hermaphroditum.</title>
        <authorList>
            <person name="Schwarz E.M."/>
            <person name="Heppert J.K."/>
            <person name="Baniya A."/>
            <person name="Schwartz H.T."/>
            <person name="Tan C.-H."/>
            <person name="Antoshechkin I."/>
            <person name="Sternberg P.W."/>
            <person name="Goodrich-Blair H."/>
            <person name="Dillman A.R."/>
        </authorList>
    </citation>
    <scope>NUCLEOTIDE SEQUENCE</scope>
    <source>
        <strain evidence="2">PS9179</strain>
        <tissue evidence="2">Whole animal</tissue>
    </source>
</reference>
<evidence type="ECO:0000313" key="2">
    <source>
        <dbReference type="EMBL" id="KAK0413665.1"/>
    </source>
</evidence>
<gene>
    <name evidence="2" type="ORF">QR680_006935</name>
</gene>
<feature type="signal peptide" evidence="1">
    <location>
        <begin position="1"/>
        <end position="16"/>
    </location>
</feature>
<keyword evidence="3" id="KW-1185">Reference proteome</keyword>
<evidence type="ECO:0000256" key="1">
    <source>
        <dbReference type="SAM" id="SignalP"/>
    </source>
</evidence>
<accession>A0AA39HWY5</accession>
<name>A0AA39HWY5_9BILA</name>